<protein>
    <submittedName>
        <fullName evidence="2">Uncharacterized protein</fullName>
    </submittedName>
</protein>
<keyword evidence="1" id="KW-1133">Transmembrane helix</keyword>
<keyword evidence="1" id="KW-0812">Transmembrane</keyword>
<reference evidence="2" key="1">
    <citation type="submission" date="2019-11" db="UniProtKB">
        <authorList>
            <consortium name="WormBaseParasite"/>
        </authorList>
    </citation>
    <scope>IDENTIFICATION</scope>
</reference>
<dbReference type="AlphaFoldDB" id="A0A5K3FRT5"/>
<organism evidence="2">
    <name type="scientific">Mesocestoides corti</name>
    <name type="common">Flatworm</name>
    <dbReference type="NCBI Taxonomy" id="53468"/>
    <lineage>
        <taxon>Eukaryota</taxon>
        <taxon>Metazoa</taxon>
        <taxon>Spiralia</taxon>
        <taxon>Lophotrochozoa</taxon>
        <taxon>Platyhelminthes</taxon>
        <taxon>Cestoda</taxon>
        <taxon>Eucestoda</taxon>
        <taxon>Cyclophyllidea</taxon>
        <taxon>Mesocestoididae</taxon>
        <taxon>Mesocestoides</taxon>
    </lineage>
</organism>
<evidence type="ECO:0000313" key="2">
    <source>
        <dbReference type="WBParaSite" id="MCU_010020-RA"/>
    </source>
</evidence>
<keyword evidence="1" id="KW-0472">Membrane</keyword>
<accession>A0A5K3FRT5</accession>
<evidence type="ECO:0000256" key="1">
    <source>
        <dbReference type="SAM" id="Phobius"/>
    </source>
</evidence>
<feature type="transmembrane region" description="Helical" evidence="1">
    <location>
        <begin position="34"/>
        <end position="55"/>
    </location>
</feature>
<proteinExistence type="predicted"/>
<name>A0A5K3FRT5_MESCO</name>
<dbReference type="WBParaSite" id="MCU_010020-RA">
    <property type="protein sequence ID" value="MCU_010020-RA"/>
    <property type="gene ID" value="MCU_010020"/>
</dbReference>
<sequence length="59" mass="7062">MNHVWATELIVALLHFPDIRDEEKDRRRRGHRRLLQSSTMLVSLCRVWHLGVYIYTSDA</sequence>